<feature type="compositionally biased region" description="Basic and acidic residues" evidence="1">
    <location>
        <begin position="79"/>
        <end position="98"/>
    </location>
</feature>
<feature type="compositionally biased region" description="Low complexity" evidence="1">
    <location>
        <begin position="172"/>
        <end position="203"/>
    </location>
</feature>
<evidence type="ECO:0000313" key="2">
    <source>
        <dbReference type="EMBL" id="KAA6332607.1"/>
    </source>
</evidence>
<feature type="compositionally biased region" description="Polar residues" evidence="1">
    <location>
        <begin position="101"/>
        <end position="120"/>
    </location>
</feature>
<feature type="compositionally biased region" description="Basic and acidic residues" evidence="1">
    <location>
        <begin position="149"/>
        <end position="160"/>
    </location>
</feature>
<feature type="region of interest" description="Disordered" evidence="1">
    <location>
        <begin position="1"/>
        <end position="219"/>
    </location>
</feature>
<feature type="compositionally biased region" description="Basic residues" evidence="1">
    <location>
        <begin position="21"/>
        <end position="36"/>
    </location>
</feature>
<comment type="caution">
    <text evidence="2">The sequence shown here is derived from an EMBL/GenBank/DDBJ whole genome shotgun (WGS) entry which is preliminary data.</text>
</comment>
<organism evidence="2 3">
    <name type="scientific">Streblomastix strix</name>
    <dbReference type="NCBI Taxonomy" id="222440"/>
    <lineage>
        <taxon>Eukaryota</taxon>
        <taxon>Metamonada</taxon>
        <taxon>Preaxostyla</taxon>
        <taxon>Oxymonadida</taxon>
        <taxon>Streblomastigidae</taxon>
        <taxon>Streblomastix</taxon>
    </lineage>
</organism>
<feature type="compositionally biased region" description="Basic and acidic residues" evidence="1">
    <location>
        <begin position="37"/>
        <end position="70"/>
    </location>
</feature>
<proteinExistence type="predicted"/>
<feature type="non-terminal residue" evidence="2">
    <location>
        <position position="244"/>
    </location>
</feature>
<sequence>SEDDSETLQPAKTTRREFRNKFGRHRNRSLSPHSKRSRYDSPDRRSESRERSRSRSYSRSRDYENPREATNKSYNGFETRNESRDRDQSNQERYKEAQKYNPYTKQAFNKTKNPINWNRTHQFEDKNREEGWDDNPNDDWTKRTQMQKDLPDNHSDKDSTWTEDEVPQHQASTSQSKQLTQQTQRVQQIQVQPKQQTPTQIPKQRVRISSQPNQDDIEEREVIQERLAALQKEKEDLGVSDSDL</sequence>
<feature type="non-terminal residue" evidence="2">
    <location>
        <position position="1"/>
    </location>
</feature>
<feature type="compositionally biased region" description="Basic and acidic residues" evidence="1">
    <location>
        <begin position="121"/>
        <end position="130"/>
    </location>
</feature>
<gene>
    <name evidence="2" type="ORF">EZS28_053258</name>
</gene>
<evidence type="ECO:0000256" key="1">
    <source>
        <dbReference type="SAM" id="MobiDB-lite"/>
    </source>
</evidence>
<dbReference type="AlphaFoldDB" id="A0A5J4REY5"/>
<accession>A0A5J4REY5</accession>
<reference evidence="2 3" key="1">
    <citation type="submission" date="2019-03" db="EMBL/GenBank/DDBJ databases">
        <title>Single cell metagenomics reveals metabolic interactions within the superorganism composed of flagellate Streblomastix strix and complex community of Bacteroidetes bacteria on its surface.</title>
        <authorList>
            <person name="Treitli S.C."/>
            <person name="Kolisko M."/>
            <person name="Husnik F."/>
            <person name="Keeling P."/>
            <person name="Hampl V."/>
        </authorList>
    </citation>
    <scope>NUCLEOTIDE SEQUENCE [LARGE SCALE GENOMIC DNA]</scope>
    <source>
        <strain evidence="2">ST1C</strain>
    </source>
</reference>
<dbReference type="EMBL" id="SNRW01042374">
    <property type="protein sequence ID" value="KAA6332607.1"/>
    <property type="molecule type" value="Genomic_DNA"/>
</dbReference>
<evidence type="ECO:0000313" key="3">
    <source>
        <dbReference type="Proteomes" id="UP000324800"/>
    </source>
</evidence>
<name>A0A5J4REY5_9EUKA</name>
<protein>
    <submittedName>
        <fullName evidence="2">Uncharacterized protein</fullName>
    </submittedName>
</protein>
<dbReference type="Proteomes" id="UP000324800">
    <property type="component" value="Unassembled WGS sequence"/>
</dbReference>